<accession>A0A0A9H4M9</accession>
<sequence length="22" mass="2615">MLALRIVVLYSNNYVVELNIMF</sequence>
<name>A0A0A9H4M9_ARUDO</name>
<dbReference type="EMBL" id="GBRH01167137">
    <property type="protein sequence ID" value="JAE30759.1"/>
    <property type="molecule type" value="Transcribed_RNA"/>
</dbReference>
<evidence type="ECO:0000313" key="1">
    <source>
        <dbReference type="EMBL" id="JAE30759.1"/>
    </source>
</evidence>
<organism evidence="1">
    <name type="scientific">Arundo donax</name>
    <name type="common">Giant reed</name>
    <name type="synonym">Donax arundinaceus</name>
    <dbReference type="NCBI Taxonomy" id="35708"/>
    <lineage>
        <taxon>Eukaryota</taxon>
        <taxon>Viridiplantae</taxon>
        <taxon>Streptophyta</taxon>
        <taxon>Embryophyta</taxon>
        <taxon>Tracheophyta</taxon>
        <taxon>Spermatophyta</taxon>
        <taxon>Magnoliopsida</taxon>
        <taxon>Liliopsida</taxon>
        <taxon>Poales</taxon>
        <taxon>Poaceae</taxon>
        <taxon>PACMAD clade</taxon>
        <taxon>Arundinoideae</taxon>
        <taxon>Arundineae</taxon>
        <taxon>Arundo</taxon>
    </lineage>
</organism>
<protein>
    <submittedName>
        <fullName evidence="1">Uncharacterized protein</fullName>
    </submittedName>
</protein>
<dbReference type="AlphaFoldDB" id="A0A0A9H4M9"/>
<proteinExistence type="predicted"/>
<reference evidence="1" key="1">
    <citation type="submission" date="2014-09" db="EMBL/GenBank/DDBJ databases">
        <authorList>
            <person name="Magalhaes I.L.F."/>
            <person name="Oliveira U."/>
            <person name="Santos F.R."/>
            <person name="Vidigal T.H.D.A."/>
            <person name="Brescovit A.D."/>
            <person name="Santos A.J."/>
        </authorList>
    </citation>
    <scope>NUCLEOTIDE SEQUENCE</scope>
    <source>
        <tissue evidence="1">Shoot tissue taken approximately 20 cm above the soil surface</tissue>
    </source>
</reference>
<reference evidence="1" key="2">
    <citation type="journal article" date="2015" name="Data Brief">
        <title>Shoot transcriptome of the giant reed, Arundo donax.</title>
        <authorList>
            <person name="Barrero R.A."/>
            <person name="Guerrero F.D."/>
            <person name="Moolhuijzen P."/>
            <person name="Goolsby J.A."/>
            <person name="Tidwell J."/>
            <person name="Bellgard S.E."/>
            <person name="Bellgard M.I."/>
        </authorList>
    </citation>
    <scope>NUCLEOTIDE SEQUENCE</scope>
    <source>
        <tissue evidence="1">Shoot tissue taken approximately 20 cm above the soil surface</tissue>
    </source>
</reference>